<feature type="domain" description="DAGKc" evidence="2">
    <location>
        <begin position="222"/>
        <end position="368"/>
    </location>
</feature>
<dbReference type="PANTHER" id="PTHR12358:SF54">
    <property type="entry name" value="SPHINGOSINE KINASE RELATED PROTEIN"/>
    <property type="match status" value="1"/>
</dbReference>
<dbReference type="Gene3D" id="2.60.200.40">
    <property type="match status" value="1"/>
</dbReference>
<accession>A0AAW1QQY3</accession>
<dbReference type="Pfam" id="PF00781">
    <property type="entry name" value="DAGK_cat"/>
    <property type="match status" value="1"/>
</dbReference>
<dbReference type="PROSITE" id="PS50146">
    <property type="entry name" value="DAGK"/>
    <property type="match status" value="1"/>
</dbReference>
<dbReference type="EMBL" id="JALJOR010000002">
    <property type="protein sequence ID" value="KAK9823900.1"/>
    <property type="molecule type" value="Genomic_DNA"/>
</dbReference>
<dbReference type="SMART" id="SM00046">
    <property type="entry name" value="DAGKc"/>
    <property type="match status" value="1"/>
</dbReference>
<dbReference type="PANTHER" id="PTHR12358">
    <property type="entry name" value="SPHINGOSINE KINASE"/>
    <property type="match status" value="1"/>
</dbReference>
<dbReference type="GO" id="GO:0001727">
    <property type="term" value="F:lipid kinase activity"/>
    <property type="evidence" value="ECO:0007669"/>
    <property type="project" value="TreeGrafter"/>
</dbReference>
<dbReference type="AlphaFoldDB" id="A0AAW1QQY3"/>
<dbReference type="InterPro" id="IPR050187">
    <property type="entry name" value="Lipid_Phosphate_FormReg"/>
</dbReference>
<comment type="caution">
    <text evidence="3">The sequence shown here is derived from an EMBL/GenBank/DDBJ whole genome shotgun (WGS) entry which is preliminary data.</text>
</comment>
<dbReference type="InterPro" id="IPR001206">
    <property type="entry name" value="Diacylglycerol_kinase_cat_dom"/>
</dbReference>
<dbReference type="GO" id="GO:0006665">
    <property type="term" value="P:sphingolipid metabolic process"/>
    <property type="evidence" value="ECO:0007669"/>
    <property type="project" value="TreeGrafter"/>
</dbReference>
<evidence type="ECO:0000313" key="4">
    <source>
        <dbReference type="Proteomes" id="UP001489004"/>
    </source>
</evidence>
<dbReference type="Proteomes" id="UP001489004">
    <property type="component" value="Unassembled WGS sequence"/>
</dbReference>
<gene>
    <name evidence="3" type="ORF">WJX72_006250</name>
</gene>
<dbReference type="InterPro" id="IPR016064">
    <property type="entry name" value="NAD/diacylglycerol_kinase_sf"/>
</dbReference>
<proteinExistence type="predicted"/>
<dbReference type="SUPFAM" id="SSF111331">
    <property type="entry name" value="NAD kinase/diacylglycerol kinase-like"/>
    <property type="match status" value="1"/>
</dbReference>
<feature type="compositionally biased region" description="Polar residues" evidence="1">
    <location>
        <begin position="84"/>
        <end position="96"/>
    </location>
</feature>
<evidence type="ECO:0000259" key="2">
    <source>
        <dbReference type="PROSITE" id="PS50146"/>
    </source>
</evidence>
<evidence type="ECO:0000256" key="1">
    <source>
        <dbReference type="SAM" id="MobiDB-lite"/>
    </source>
</evidence>
<feature type="region of interest" description="Disordered" evidence="1">
    <location>
        <begin position="48"/>
        <end position="101"/>
    </location>
</feature>
<sequence>MAGADASRSIQVAASNARFVKQEHGWEKLKDMLEGFVSDSEHPILHFDSFDPARRDSPSGPSEHRFMLPHPEESLGSVPPPQPRDNSGAAQRQPLSPSRVPAVEATFRLRRSLVKARLTDTGLSFHPISSQPRVFSSFLPLLGNAVAFDDILSAQHLEHTPCLSVACLPCRERHHVVINTFRRSHRKQCLWHPTRLLLSTQSKDTARQWTEKINSALAMLSHRPHALLVILNPFGGARKARHVWHRHVRPILDTAGIQCTVMETQKPGHAKQVVEKLTLSQANSFDGIVAVGGDGLFQECMNGLLALRSLSPELAAAAKDMRLGHIPAGSTDAVAYSINGTRDEETAALHIALGDRTPIDIMRVDTADGASRFAACVASYGYMGDLLRQSEHWRWMGPFRYTLAGTMALLYGRAYQARVAYLPVEMDQPSRRSVCRSQCDLCTPATSPAEHAAHAEAFLRPSKPPFQTAGWRSAEGRFKSIMAVVMPCRSDKSVLGLSPYSHLADGRIVLVLVHDCSILDYLRFLASIPARGIQADRFTYVETIDCTAVSIQPIGVESAWNVDGELLKNNHVTAEAHQALISVFARGVE</sequence>
<protein>
    <recommendedName>
        <fullName evidence="2">DAGKc domain-containing protein</fullName>
    </recommendedName>
</protein>
<dbReference type="GO" id="GO:0016020">
    <property type="term" value="C:membrane"/>
    <property type="evidence" value="ECO:0007669"/>
    <property type="project" value="GOC"/>
</dbReference>
<dbReference type="InterPro" id="IPR017438">
    <property type="entry name" value="ATP-NAD_kinase_N"/>
</dbReference>
<reference evidence="3 4" key="1">
    <citation type="journal article" date="2024" name="Nat. Commun.">
        <title>Phylogenomics reveals the evolutionary origins of lichenization in chlorophyte algae.</title>
        <authorList>
            <person name="Puginier C."/>
            <person name="Libourel C."/>
            <person name="Otte J."/>
            <person name="Skaloud P."/>
            <person name="Haon M."/>
            <person name="Grisel S."/>
            <person name="Petersen M."/>
            <person name="Berrin J.G."/>
            <person name="Delaux P.M."/>
            <person name="Dal Grande F."/>
            <person name="Keller J."/>
        </authorList>
    </citation>
    <scope>NUCLEOTIDE SEQUENCE [LARGE SCALE GENOMIC DNA]</scope>
    <source>
        <strain evidence="3 4">SAG 2043</strain>
    </source>
</reference>
<feature type="compositionally biased region" description="Basic and acidic residues" evidence="1">
    <location>
        <begin position="48"/>
        <end position="73"/>
    </location>
</feature>
<name>A0AAW1QQY3_9CHLO</name>
<dbReference type="Gene3D" id="3.40.50.10330">
    <property type="entry name" value="Probable inorganic polyphosphate/atp-NAD kinase, domain 1"/>
    <property type="match status" value="1"/>
</dbReference>
<organism evidence="3 4">
    <name type="scientific">[Myrmecia] bisecta</name>
    <dbReference type="NCBI Taxonomy" id="41462"/>
    <lineage>
        <taxon>Eukaryota</taxon>
        <taxon>Viridiplantae</taxon>
        <taxon>Chlorophyta</taxon>
        <taxon>core chlorophytes</taxon>
        <taxon>Trebouxiophyceae</taxon>
        <taxon>Trebouxiales</taxon>
        <taxon>Trebouxiaceae</taxon>
        <taxon>Myrmecia</taxon>
    </lineage>
</organism>
<keyword evidence="4" id="KW-1185">Reference proteome</keyword>
<evidence type="ECO:0000313" key="3">
    <source>
        <dbReference type="EMBL" id="KAK9823900.1"/>
    </source>
</evidence>